<dbReference type="EMBL" id="MT234342">
    <property type="protein sequence ID" value="QIW87802.1"/>
    <property type="molecule type" value="Genomic_DNA"/>
</dbReference>
<evidence type="ECO:0000313" key="1">
    <source>
        <dbReference type="EMBL" id="QIW87802.1"/>
    </source>
</evidence>
<dbReference type="Proteomes" id="UP000671873">
    <property type="component" value="Segment"/>
</dbReference>
<sequence>MSFESLPLCTIAVDRIGELVRDLVDEMSNFVAENIFECFSNHTTIFDNVMESCSSQDDRVIWKIRREDRSNLDRMTDVRFASVLPDLVLVSICCEKHCLHFKLRRSCHCFITFLIFPHSKTTALSLMFPRSLLILSSSSTIDMIRRQCSSDRYSNFASTSFST</sequence>
<name>A0A858MST9_9CAUD</name>
<gene>
    <name evidence="1" type="ORF">Ab1vBOLIVR5_gp154c</name>
</gene>
<organism evidence="1 2">
    <name type="scientific">Agrobacterium phage OLIVR5</name>
    <dbReference type="NCBI Taxonomy" id="2723773"/>
    <lineage>
        <taxon>Viruses</taxon>
        <taxon>Duplodnaviria</taxon>
        <taxon>Heunggongvirae</taxon>
        <taxon>Uroviricota</taxon>
        <taxon>Caudoviricetes</taxon>
        <taxon>Pootjesviridae</taxon>
        <taxon>Heverleevirus</taxon>
        <taxon>Heverleevirus OLIVR5</taxon>
    </lineage>
</organism>
<keyword evidence="2" id="KW-1185">Reference proteome</keyword>
<protein>
    <submittedName>
        <fullName evidence="1">Bifunctional (P)ppGpp synthetase/guanosine-3',5'-bis(Diphosphate) 3'-pyrophosphohydrolase</fullName>
    </submittedName>
</protein>
<dbReference type="GO" id="GO:0016787">
    <property type="term" value="F:hydrolase activity"/>
    <property type="evidence" value="ECO:0007669"/>
    <property type="project" value="UniProtKB-KW"/>
</dbReference>
<accession>A0A858MST9</accession>
<proteinExistence type="predicted"/>
<reference evidence="1 2" key="1">
    <citation type="submission" date="2020-03" db="EMBL/GenBank/DDBJ databases">
        <authorList>
            <person name="Holtappels D."/>
            <person name="Bomans J.P.J."/>
            <person name="Lavigne R."/>
            <person name="Wagemans J."/>
        </authorList>
    </citation>
    <scope>NUCLEOTIDE SEQUENCE [LARGE SCALE GENOMIC DNA]</scope>
    <source>
        <strain evidence="1 2">OLIVR5</strain>
    </source>
</reference>
<keyword evidence="1" id="KW-0378">Hydrolase</keyword>
<evidence type="ECO:0000313" key="2">
    <source>
        <dbReference type="Proteomes" id="UP000671873"/>
    </source>
</evidence>